<dbReference type="EMBL" id="CM046400">
    <property type="protein sequence ID" value="KAI8524810.1"/>
    <property type="molecule type" value="Genomic_DNA"/>
</dbReference>
<proteinExistence type="predicted"/>
<evidence type="ECO:0000313" key="2">
    <source>
        <dbReference type="Proteomes" id="UP001062846"/>
    </source>
</evidence>
<name>A0ACC0L859_RHOML</name>
<reference evidence="1" key="1">
    <citation type="submission" date="2022-02" db="EMBL/GenBank/DDBJ databases">
        <title>Plant Genome Project.</title>
        <authorList>
            <person name="Zhang R.-G."/>
        </authorList>
    </citation>
    <scope>NUCLEOTIDE SEQUENCE</scope>
    <source>
        <strain evidence="1">AT1</strain>
    </source>
</reference>
<gene>
    <name evidence="1" type="ORF">RHMOL_Rhmol13G0178800</name>
</gene>
<organism evidence="1 2">
    <name type="scientific">Rhododendron molle</name>
    <name type="common">Chinese azalea</name>
    <name type="synonym">Azalea mollis</name>
    <dbReference type="NCBI Taxonomy" id="49168"/>
    <lineage>
        <taxon>Eukaryota</taxon>
        <taxon>Viridiplantae</taxon>
        <taxon>Streptophyta</taxon>
        <taxon>Embryophyta</taxon>
        <taxon>Tracheophyta</taxon>
        <taxon>Spermatophyta</taxon>
        <taxon>Magnoliopsida</taxon>
        <taxon>eudicotyledons</taxon>
        <taxon>Gunneridae</taxon>
        <taxon>Pentapetalae</taxon>
        <taxon>asterids</taxon>
        <taxon>Ericales</taxon>
        <taxon>Ericaceae</taxon>
        <taxon>Ericoideae</taxon>
        <taxon>Rhodoreae</taxon>
        <taxon>Rhododendron</taxon>
    </lineage>
</organism>
<evidence type="ECO:0000313" key="1">
    <source>
        <dbReference type="EMBL" id="KAI8524810.1"/>
    </source>
</evidence>
<accession>A0ACC0L859</accession>
<dbReference type="Proteomes" id="UP001062846">
    <property type="component" value="Chromosome 13"/>
</dbReference>
<protein>
    <submittedName>
        <fullName evidence="1">Uncharacterized protein</fullName>
    </submittedName>
</protein>
<sequence length="191" mass="21293">MNCNSEDFMSNTSPMIEAGKVAICDPFPMSASLQPVLHPSNLVEPLTSIEASLVHPGSEVRNLMSKRITACWDNNFEITFNHVETLKPKCTPKCTLAFKDNNSVECGHLMARSALKLLRPTRTIRHFRITVLRKEVTIWQAPVVKTRVLIHECVSLLLFSFESRPFVFGACLVFVLPILLRLGGDANSVIG</sequence>
<keyword evidence="2" id="KW-1185">Reference proteome</keyword>
<comment type="caution">
    <text evidence="1">The sequence shown here is derived from an EMBL/GenBank/DDBJ whole genome shotgun (WGS) entry which is preliminary data.</text>
</comment>